<comment type="caution">
    <text evidence="2">The sequence shown here is derived from an EMBL/GenBank/DDBJ whole genome shotgun (WGS) entry which is preliminary data.</text>
</comment>
<sequence length="119" mass="12971">MDIAIFPNAFAGDIVVPGGITDVLHITQAELAATLGIPREAVSKSNRVRTVTVQTRLRELVEILNRVLPWAGSPLAAYAWYRSQSLPSFGDVTPEQLVRDGRADDVRHYLDRIAAGGFA</sequence>
<accession>A0ABW4MB08</accession>
<evidence type="ECO:0000313" key="2">
    <source>
        <dbReference type="EMBL" id="MFD1765266.1"/>
    </source>
</evidence>
<dbReference type="Pfam" id="PF09722">
    <property type="entry name" value="Xre_MbcA_ParS_C"/>
    <property type="match status" value="1"/>
</dbReference>
<dbReference type="Proteomes" id="UP001597215">
    <property type="component" value="Unassembled WGS sequence"/>
</dbReference>
<dbReference type="EMBL" id="JBHUEL010000001">
    <property type="protein sequence ID" value="MFD1765266.1"/>
    <property type="molecule type" value="Genomic_DNA"/>
</dbReference>
<protein>
    <submittedName>
        <fullName evidence="2">MbcA/ParS/Xre antitoxin family protein</fullName>
    </submittedName>
</protein>
<feature type="domain" description="Antitoxin Xre/MbcA/ParS-like toxin-binding" evidence="1">
    <location>
        <begin position="72"/>
        <end position="116"/>
    </location>
</feature>
<proteinExistence type="predicted"/>
<dbReference type="InterPro" id="IPR024467">
    <property type="entry name" value="Xre/MbcA/ParS-like_toxin-bd"/>
</dbReference>
<gene>
    <name evidence="2" type="ORF">ACFSAG_00220</name>
</gene>
<keyword evidence="3" id="KW-1185">Reference proteome</keyword>
<evidence type="ECO:0000313" key="3">
    <source>
        <dbReference type="Proteomes" id="UP001597215"/>
    </source>
</evidence>
<evidence type="ECO:0000259" key="1">
    <source>
        <dbReference type="Pfam" id="PF09722"/>
    </source>
</evidence>
<organism evidence="2 3">
    <name type="scientific">Sphingorhabdus buctiana</name>
    <dbReference type="NCBI Taxonomy" id="1508805"/>
    <lineage>
        <taxon>Bacteria</taxon>
        <taxon>Pseudomonadati</taxon>
        <taxon>Pseudomonadota</taxon>
        <taxon>Alphaproteobacteria</taxon>
        <taxon>Sphingomonadales</taxon>
        <taxon>Sphingomonadaceae</taxon>
        <taxon>Sphingorhabdus</taxon>
    </lineage>
</organism>
<reference evidence="3" key="1">
    <citation type="journal article" date="2019" name="Int. J. Syst. Evol. Microbiol.">
        <title>The Global Catalogue of Microorganisms (GCM) 10K type strain sequencing project: providing services to taxonomists for standard genome sequencing and annotation.</title>
        <authorList>
            <consortium name="The Broad Institute Genomics Platform"/>
            <consortium name="The Broad Institute Genome Sequencing Center for Infectious Disease"/>
            <person name="Wu L."/>
            <person name="Ma J."/>
        </authorList>
    </citation>
    <scope>NUCLEOTIDE SEQUENCE [LARGE SCALE GENOMIC DNA]</scope>
    <source>
        <strain evidence="3">CGMCC 1.12449</strain>
    </source>
</reference>
<name>A0ABW4MB08_9SPHN</name>